<dbReference type="InterPro" id="IPR046712">
    <property type="entry name" value="DUF6785"/>
</dbReference>
<gene>
    <name evidence="4" type="ordered locus">Sfum_0250</name>
</gene>
<dbReference type="RefSeq" id="WP_011697124.1">
    <property type="nucleotide sequence ID" value="NC_008554.1"/>
</dbReference>
<feature type="domain" description="DUF6785" evidence="3">
    <location>
        <begin position="8"/>
        <end position="523"/>
    </location>
</feature>
<feature type="transmembrane region" description="Helical" evidence="1">
    <location>
        <begin position="586"/>
        <end position="608"/>
    </location>
</feature>
<feature type="transmembrane region" description="Helical" evidence="1">
    <location>
        <begin position="337"/>
        <end position="361"/>
    </location>
</feature>
<name>A0LEU9_SYNFM</name>
<feature type="transmembrane region" description="Helical" evidence="1">
    <location>
        <begin position="76"/>
        <end position="98"/>
    </location>
</feature>
<feature type="transmembrane region" description="Helical" evidence="1">
    <location>
        <begin position="294"/>
        <end position="317"/>
    </location>
</feature>
<evidence type="ECO:0000313" key="5">
    <source>
        <dbReference type="Proteomes" id="UP000001784"/>
    </source>
</evidence>
<reference evidence="4 5" key="1">
    <citation type="submission" date="2006-10" db="EMBL/GenBank/DDBJ databases">
        <title>Complete sequence of Syntrophobacter fumaroxidans MPOB.</title>
        <authorList>
            <consortium name="US DOE Joint Genome Institute"/>
            <person name="Copeland A."/>
            <person name="Lucas S."/>
            <person name="Lapidus A."/>
            <person name="Barry K."/>
            <person name="Detter J.C."/>
            <person name="Glavina del Rio T."/>
            <person name="Hammon N."/>
            <person name="Israni S."/>
            <person name="Pitluck S."/>
            <person name="Goltsman E.G."/>
            <person name="Martinez M."/>
            <person name="Schmutz J."/>
            <person name="Larimer F."/>
            <person name="Land M."/>
            <person name="Hauser L."/>
            <person name="Kyrpides N."/>
            <person name="Kim E."/>
            <person name="Boone D.R."/>
            <person name="Brockman F."/>
            <person name="Culley D."/>
            <person name="Ferry J."/>
            <person name="Gunsalus R."/>
            <person name="McInerney M.J."/>
            <person name="Morrison M."/>
            <person name="Plugge C."/>
            <person name="Rohlin L."/>
            <person name="Scholten J."/>
            <person name="Sieber J."/>
            <person name="Stams A.J.M."/>
            <person name="Worm P."/>
            <person name="Henstra A.M."/>
            <person name="Richardson P."/>
        </authorList>
    </citation>
    <scope>NUCLEOTIDE SEQUENCE [LARGE SCALE GENOMIC DNA]</scope>
    <source>
        <strain evidence="5">DSM 10017 / MPOB</strain>
    </source>
</reference>
<keyword evidence="1" id="KW-1133">Transmembrane helix</keyword>
<evidence type="ECO:0000256" key="1">
    <source>
        <dbReference type="SAM" id="Phobius"/>
    </source>
</evidence>
<feature type="transmembrane region" description="Helical" evidence="1">
    <location>
        <begin position="382"/>
        <end position="400"/>
    </location>
</feature>
<dbReference type="InParanoid" id="A0LEU9"/>
<proteinExistence type="predicted"/>
<protein>
    <submittedName>
        <fullName evidence="4">Uncharacterized protein</fullName>
    </submittedName>
</protein>
<dbReference type="AlphaFoldDB" id="A0LEU9"/>
<dbReference type="STRING" id="335543.Sfum_0250"/>
<keyword evidence="1" id="KW-0812">Transmembrane</keyword>
<dbReference type="InterPro" id="IPR046711">
    <property type="entry name" value="DUF6784"/>
</dbReference>
<evidence type="ECO:0000259" key="3">
    <source>
        <dbReference type="Pfam" id="PF20581"/>
    </source>
</evidence>
<sequence length="659" mass="74712">MRELRIRFPALAFGLVLVLLCCVFTPYNNIRLQNSPVAGGHFPLASFVCLFIILVVVNPALGAINRKWRFHYHELLLIWAMVTVATGIAYTGLMRTFIINITSPTWLKLSSGETGQLLQSFLPSALFPNDPEMVRTLYSGFSGGIDMTWWQVLSRIPWSAWLTPMFWWAIFIGLVYMAMLGMVGLFSHQWIENEKMNFPLLRVPEVLSQEAEDKTLRRFLTHRYFIVGLTIPVLLHLLNGLHTYFPQVPQIPTLVLAQPYIPKEGLLSGFYKMKIYIYPAFIGFAFLASKQVSFSLWSFFILGGLLPGILKLVGWRFPAAALGTTFGPVLSKVEEMQMIGAFGMYFFFLLWLSRQHLLAVLKSAFSRSRETPEYCGLMSPRPALYLFFIGIVGITAWLTFFGMSLLSAILFLAVCFMLQLVASRLICQGGLPYFTLTLAPSDGFLAFLDTRLIGPATLGMAVILQKVTFLDMRESLMPSICHASKLSDGSRPRNRFLWGIVWAIALGMVVSFAAMLALYYRYGVNALPDDWAIESTRRVHENVTHLFSHPEEPKSWSIAFTLIGAAFMGLLVMGYHRFIWWPLHPIGYLVTYSSAMQILWFGFFIGWLCNTLVLRYGGANLYREIRRLFIGLIVGDMIMAVIWLIVGLFTPISYHVLPL</sequence>
<dbReference type="KEGG" id="sfu:Sfum_0250"/>
<feature type="transmembrane region" description="Helical" evidence="1">
    <location>
        <begin position="224"/>
        <end position="245"/>
    </location>
</feature>
<dbReference type="Pfam" id="PF20580">
    <property type="entry name" value="DUF6784"/>
    <property type="match status" value="1"/>
</dbReference>
<evidence type="ECO:0000259" key="2">
    <source>
        <dbReference type="Pfam" id="PF20580"/>
    </source>
</evidence>
<feature type="transmembrane region" description="Helical" evidence="1">
    <location>
        <begin position="556"/>
        <end position="574"/>
    </location>
</feature>
<dbReference type="Pfam" id="PF20581">
    <property type="entry name" value="DUF6785"/>
    <property type="match status" value="1"/>
</dbReference>
<feature type="transmembrane region" description="Helical" evidence="1">
    <location>
        <begin position="628"/>
        <end position="649"/>
    </location>
</feature>
<feature type="transmembrane region" description="Helical" evidence="1">
    <location>
        <begin position="165"/>
        <end position="186"/>
    </location>
</feature>
<dbReference type="eggNOG" id="ENOG502Z7XV">
    <property type="taxonomic scope" value="Bacteria"/>
</dbReference>
<feature type="transmembrane region" description="Helical" evidence="1">
    <location>
        <begin position="42"/>
        <end position="64"/>
    </location>
</feature>
<dbReference type="EMBL" id="CP000478">
    <property type="protein sequence ID" value="ABK15951.1"/>
    <property type="molecule type" value="Genomic_DNA"/>
</dbReference>
<dbReference type="HOGENOM" id="CLU_405827_0_0_7"/>
<keyword evidence="5" id="KW-1185">Reference proteome</keyword>
<organism evidence="4 5">
    <name type="scientific">Syntrophobacter fumaroxidans (strain DSM 10017 / MPOB)</name>
    <dbReference type="NCBI Taxonomy" id="335543"/>
    <lineage>
        <taxon>Bacteria</taxon>
        <taxon>Pseudomonadati</taxon>
        <taxon>Thermodesulfobacteriota</taxon>
        <taxon>Syntrophobacteria</taxon>
        <taxon>Syntrophobacterales</taxon>
        <taxon>Syntrophobacteraceae</taxon>
        <taxon>Syntrophobacter</taxon>
    </lineage>
</organism>
<dbReference type="OrthoDB" id="5428060at2"/>
<dbReference type="Proteomes" id="UP000001784">
    <property type="component" value="Chromosome"/>
</dbReference>
<keyword evidence="1" id="KW-0472">Membrane</keyword>
<feature type="transmembrane region" description="Helical" evidence="1">
    <location>
        <begin position="496"/>
        <end position="520"/>
    </location>
</feature>
<evidence type="ECO:0000313" key="4">
    <source>
        <dbReference type="EMBL" id="ABK15951.1"/>
    </source>
</evidence>
<feature type="domain" description="DUF6784" evidence="2">
    <location>
        <begin position="559"/>
        <end position="655"/>
    </location>
</feature>
<accession>A0LEU9</accession>
<feature type="transmembrane region" description="Helical" evidence="1">
    <location>
        <begin position="406"/>
        <end position="427"/>
    </location>
</feature>
<feature type="transmembrane region" description="Helical" evidence="1">
    <location>
        <begin position="265"/>
        <end position="287"/>
    </location>
</feature>